<dbReference type="GO" id="GO:0005737">
    <property type="term" value="C:cytoplasm"/>
    <property type="evidence" value="ECO:0007669"/>
    <property type="project" value="UniProtKB-SubCell"/>
</dbReference>
<dbReference type="GO" id="GO:0004402">
    <property type="term" value="F:histone acetyltransferase activity"/>
    <property type="evidence" value="ECO:0007669"/>
    <property type="project" value="UniProtKB-UniRule"/>
</dbReference>
<evidence type="ECO:0000256" key="8">
    <source>
        <dbReference type="ARBA" id="ARBA00023242"/>
    </source>
</evidence>
<dbReference type="InterPro" id="IPR000182">
    <property type="entry name" value="GNAT_dom"/>
</dbReference>
<keyword evidence="8 11" id="KW-0539">Nucleus</keyword>
<dbReference type="GO" id="GO:0005634">
    <property type="term" value="C:nucleus"/>
    <property type="evidence" value="ECO:0007669"/>
    <property type="project" value="UniProtKB-SubCell"/>
</dbReference>
<dbReference type="InterPro" id="IPR017380">
    <property type="entry name" value="Hist_AcTrfase_B-typ_cat-su"/>
</dbReference>
<dbReference type="PIRSF" id="PIRSF038084">
    <property type="entry name" value="HAT-B_cat"/>
    <property type="match status" value="1"/>
</dbReference>
<dbReference type="GO" id="GO:0000781">
    <property type="term" value="C:chromosome, telomeric region"/>
    <property type="evidence" value="ECO:0007669"/>
    <property type="project" value="GOC"/>
</dbReference>
<dbReference type="PANTHER" id="PTHR12046">
    <property type="entry name" value="HISTONE ACETYLTRANSFERASE TYPE B CATALYTIC SUBUNIT"/>
    <property type="match status" value="1"/>
</dbReference>
<dbReference type="GO" id="GO:0042393">
    <property type="term" value="F:histone binding"/>
    <property type="evidence" value="ECO:0007669"/>
    <property type="project" value="InterPro"/>
</dbReference>
<keyword evidence="11" id="KW-0963">Cytoplasm</keyword>
<name>A0A1Y1UXC8_9FUNG</name>
<evidence type="ECO:0000256" key="13">
    <source>
        <dbReference type="PIRSR" id="PIRSR038084-2"/>
    </source>
</evidence>
<evidence type="ECO:0000256" key="3">
    <source>
        <dbReference type="ARBA" id="ARBA00013184"/>
    </source>
</evidence>
<evidence type="ECO:0000259" key="16">
    <source>
        <dbReference type="Pfam" id="PF00583"/>
    </source>
</evidence>
<comment type="similarity">
    <text evidence="2 11">Belongs to the HAT1 family.</text>
</comment>
<reference evidence="18 19" key="2">
    <citation type="submission" date="2016-08" db="EMBL/GenBank/DDBJ databases">
        <title>Pervasive Adenine N6-methylation of Active Genes in Fungi.</title>
        <authorList>
            <consortium name="DOE Joint Genome Institute"/>
            <person name="Mondo S.J."/>
            <person name="Dannebaum R.O."/>
            <person name="Kuo R.C."/>
            <person name="Labutti K."/>
            <person name="Haridas S."/>
            <person name="Kuo A."/>
            <person name="Salamov A."/>
            <person name="Ahrendt S.R."/>
            <person name="Lipzen A."/>
            <person name="Sullivan W."/>
            <person name="Andreopoulos W.B."/>
            <person name="Clum A."/>
            <person name="Lindquist E."/>
            <person name="Daum C."/>
            <person name="Ramamoorthy G.K."/>
            <person name="Gryganskyi A."/>
            <person name="Culley D."/>
            <person name="Magnuson J.K."/>
            <person name="James T.Y."/>
            <person name="O'Malley M.A."/>
            <person name="Stajich J.E."/>
            <person name="Spatafora J.W."/>
            <person name="Visel A."/>
            <person name="Grigoriev I.V."/>
        </authorList>
    </citation>
    <scope>NUCLEOTIDE SEQUENCE [LARGE SCALE GENOMIC DNA]</scope>
    <source>
        <strain evidence="19">finn</strain>
    </source>
</reference>
<dbReference type="AlphaFoldDB" id="A0A1Y1UXC8"/>
<keyword evidence="19" id="KW-1185">Reference proteome</keyword>
<comment type="function">
    <text evidence="11">Catalytic component of the histone acetylase B (HAT-B) complex. Has intrinsic substrate specificity that modifies lysine in recognition sequence GXGKXG. Involved in DNA double-strand break repair.</text>
</comment>
<dbReference type="Proteomes" id="UP000193719">
    <property type="component" value="Unassembled WGS sequence"/>
</dbReference>
<evidence type="ECO:0000256" key="6">
    <source>
        <dbReference type="ARBA" id="ARBA00022763"/>
    </source>
</evidence>
<feature type="domain" description="N-acetyltransferase" evidence="16">
    <location>
        <begin position="216"/>
        <end position="279"/>
    </location>
</feature>
<evidence type="ECO:0000256" key="7">
    <source>
        <dbReference type="ARBA" id="ARBA00023204"/>
    </source>
</evidence>
<feature type="binding site" evidence="13">
    <location>
        <begin position="241"/>
        <end position="243"/>
    </location>
    <ligand>
        <name>acetyl-CoA</name>
        <dbReference type="ChEBI" id="CHEBI:57288"/>
    </ligand>
</feature>
<dbReference type="EMBL" id="MCFH01000059">
    <property type="protein sequence ID" value="ORX42874.1"/>
    <property type="molecule type" value="Genomic_DNA"/>
</dbReference>
<feature type="coiled-coil region" evidence="15">
    <location>
        <begin position="369"/>
        <end position="396"/>
    </location>
</feature>
<keyword evidence="9 11" id="KW-0012">Acyltransferase</keyword>
<keyword evidence="5 11" id="KW-0808">Transferase</keyword>
<evidence type="ECO:0000256" key="10">
    <source>
        <dbReference type="ARBA" id="ARBA00048017"/>
    </source>
</evidence>
<dbReference type="GO" id="GO:0006281">
    <property type="term" value="P:DNA repair"/>
    <property type="evidence" value="ECO:0007669"/>
    <property type="project" value="UniProtKB-KW"/>
</dbReference>
<dbReference type="InterPro" id="IPR016181">
    <property type="entry name" value="Acyl_CoA_acyltransferase"/>
</dbReference>
<dbReference type="EC" id="2.3.1.48" evidence="3 11"/>
<dbReference type="GO" id="GO:0031509">
    <property type="term" value="P:subtelomeric heterochromatin formation"/>
    <property type="evidence" value="ECO:0007669"/>
    <property type="project" value="InterPro"/>
</dbReference>
<evidence type="ECO:0000313" key="19">
    <source>
        <dbReference type="Proteomes" id="UP000193719"/>
    </source>
</evidence>
<dbReference type="Pfam" id="PF21184">
    <property type="entry name" value="HAT1_C_fung"/>
    <property type="match status" value="1"/>
</dbReference>
<feature type="domain" description="Histone acetyl transferase HAT1 N-terminal" evidence="17">
    <location>
        <begin position="7"/>
        <end position="187"/>
    </location>
</feature>
<dbReference type="STRING" id="1754191.A0A1Y1UXC8"/>
<dbReference type="Gene3D" id="1.10.10.390">
    <property type="match status" value="1"/>
</dbReference>
<reference evidence="18 19" key="1">
    <citation type="submission" date="2016-08" db="EMBL/GenBank/DDBJ databases">
        <title>Genomes of anaerobic fungi encode conserved fungal cellulosomes for biomass hydrolysis.</title>
        <authorList>
            <consortium name="DOE Joint Genome Institute"/>
            <person name="Haitjema C.H."/>
            <person name="Gilmore S.P."/>
            <person name="Henske J.K."/>
            <person name="Solomon K.V."/>
            <person name="De Groot R."/>
            <person name="Kuo A."/>
            <person name="Mondo S.J."/>
            <person name="Salamov A.A."/>
            <person name="Labutti K."/>
            <person name="Zhao Z."/>
            <person name="Chiniquy J."/>
            <person name="Barry K."/>
            <person name="Brewer H.M."/>
            <person name="Purvine S.O."/>
            <person name="Wright A.T."/>
            <person name="Boxma B."/>
            <person name="Van Alen T."/>
            <person name="Hackstein J.H."/>
            <person name="Baker S.E."/>
            <person name="Grigoriev I.V."/>
            <person name="O'Malley M.A."/>
        </authorList>
    </citation>
    <scope>NUCLEOTIDE SEQUENCE [LARGE SCALE GENOMIC DNA]</scope>
    <source>
        <strain evidence="19">finn</strain>
    </source>
</reference>
<evidence type="ECO:0000259" key="17">
    <source>
        <dbReference type="Pfam" id="PF10394"/>
    </source>
</evidence>
<keyword evidence="6" id="KW-0227">DNA damage</keyword>
<dbReference type="Pfam" id="PF00583">
    <property type="entry name" value="Acetyltransf_1"/>
    <property type="match status" value="1"/>
</dbReference>
<evidence type="ECO:0000256" key="14">
    <source>
        <dbReference type="PIRSR" id="PIRSR038084-3"/>
    </source>
</evidence>
<sequence length="397" mass="47707">MQALEQWVNSSNNAIEISLVKANEILNEENKIDYLKKNSFHPSFSYPLFGFEEKIYGYKNLKIQLFYCSGSLDTYFHIDYDQKIDPEKIKNTIELPINITAIPPAEDVKSKILPHLKESYTSSLDEFLHLVEIKAKTFKPYGEKVSEYRLENEDDSIVYEYYKCSLNTPEFKKYHRRLQLFLLWTIEGASYIDETDKKWIIYTLYQKVNTGEYVTYNLVGYCTCYPFYVYPDKIKMRISQFLIMPPYQRKRHGEKLYQKLYEIYSQDKQIACINVEDPNENFSDMRDIIDLRLLLSTNIFDNLEAPVPVYHPILLKIQNDYKFSKRQSHRYLEIMLLKKLQSNDPKKVKKYRLQVKRRIFKQNYDVISQMEKNERYEKLEETYQSLINEYKYLLSKI</sequence>
<dbReference type="InterPro" id="IPR037113">
    <property type="entry name" value="Hat1_N_sf"/>
</dbReference>
<dbReference type="OrthoDB" id="10253098at2759"/>
<evidence type="ECO:0000256" key="15">
    <source>
        <dbReference type="SAM" id="Coils"/>
    </source>
</evidence>
<organism evidence="18 19">
    <name type="scientific">Piromyces finnis</name>
    <dbReference type="NCBI Taxonomy" id="1754191"/>
    <lineage>
        <taxon>Eukaryota</taxon>
        <taxon>Fungi</taxon>
        <taxon>Fungi incertae sedis</taxon>
        <taxon>Chytridiomycota</taxon>
        <taxon>Chytridiomycota incertae sedis</taxon>
        <taxon>Neocallimastigomycetes</taxon>
        <taxon>Neocallimastigales</taxon>
        <taxon>Neocallimastigaceae</taxon>
        <taxon>Piromyces</taxon>
    </lineage>
</organism>
<evidence type="ECO:0000256" key="11">
    <source>
        <dbReference type="PIRNR" id="PIRNR038084"/>
    </source>
</evidence>
<dbReference type="Gene3D" id="3.40.630.30">
    <property type="match status" value="1"/>
</dbReference>
<dbReference type="SUPFAM" id="SSF55729">
    <property type="entry name" value="Acyl-CoA N-acyltransferases (Nat)"/>
    <property type="match status" value="1"/>
</dbReference>
<dbReference type="InterPro" id="IPR019467">
    <property type="entry name" value="Hat1_N"/>
</dbReference>
<evidence type="ECO:0000256" key="9">
    <source>
        <dbReference type="ARBA" id="ARBA00023315"/>
    </source>
</evidence>
<keyword evidence="7" id="KW-0234">DNA repair</keyword>
<dbReference type="Gene3D" id="3.90.360.10">
    <property type="entry name" value="Histone acetyl transferase 1 (HAT1), N-terminal domain"/>
    <property type="match status" value="1"/>
</dbReference>
<protein>
    <recommendedName>
        <fullName evidence="4 11">Histone acetyltransferase type B catalytic subunit</fullName>
        <ecNumber evidence="3 11">2.3.1.48</ecNumber>
    </recommendedName>
</protein>
<dbReference type="Pfam" id="PF10394">
    <property type="entry name" value="Hat1_N"/>
    <property type="match status" value="1"/>
</dbReference>
<evidence type="ECO:0000256" key="4">
    <source>
        <dbReference type="ARBA" id="ARBA00021268"/>
    </source>
</evidence>
<feature type="site" description="Interaction with histone H4 N-terminus" evidence="14">
    <location>
        <position position="199"/>
    </location>
</feature>
<gene>
    <name evidence="18" type="ORF">BCR36DRAFT_361938</name>
</gene>
<proteinExistence type="inferred from homology"/>
<keyword evidence="15" id="KW-0175">Coiled coil</keyword>
<comment type="subunit">
    <text evidence="11">Component of the HAT-B complex composed of at least HAT1 and HAT2. The HAT-B complex binds to histone H4 tail.</text>
</comment>
<evidence type="ECO:0000313" key="18">
    <source>
        <dbReference type="EMBL" id="ORX42874.1"/>
    </source>
</evidence>
<evidence type="ECO:0000256" key="2">
    <source>
        <dbReference type="ARBA" id="ARBA00010543"/>
    </source>
</evidence>
<dbReference type="InterPro" id="IPR013523">
    <property type="entry name" value="Hist_AcTrfase_HAT1_C"/>
</dbReference>
<feature type="active site" description="Proton donor/acceptor" evidence="12">
    <location>
        <position position="276"/>
    </location>
</feature>
<accession>A0A1Y1UXC8</accession>
<comment type="caution">
    <text evidence="18">The sequence shown here is derived from an EMBL/GenBank/DDBJ whole genome shotgun (WGS) entry which is preliminary data.</text>
</comment>
<comment type="catalytic activity">
    <reaction evidence="10 11">
        <text>L-lysyl-[protein] + acetyl-CoA = N(6)-acetyl-L-lysyl-[protein] + CoA + H(+)</text>
        <dbReference type="Rhea" id="RHEA:45948"/>
        <dbReference type="Rhea" id="RHEA-COMP:9752"/>
        <dbReference type="Rhea" id="RHEA-COMP:10731"/>
        <dbReference type="ChEBI" id="CHEBI:15378"/>
        <dbReference type="ChEBI" id="CHEBI:29969"/>
        <dbReference type="ChEBI" id="CHEBI:57287"/>
        <dbReference type="ChEBI" id="CHEBI:57288"/>
        <dbReference type="ChEBI" id="CHEBI:61930"/>
        <dbReference type="EC" id="2.3.1.48"/>
    </reaction>
</comment>
<feature type="region of interest" description="Interaction with histone H4 N-terminus" evidence="13">
    <location>
        <begin position="225"/>
        <end position="227"/>
    </location>
</feature>
<evidence type="ECO:0000256" key="5">
    <source>
        <dbReference type="ARBA" id="ARBA00022679"/>
    </source>
</evidence>
<evidence type="ECO:0000256" key="1">
    <source>
        <dbReference type="ARBA" id="ARBA00004123"/>
    </source>
</evidence>
<feature type="binding site" evidence="13">
    <location>
        <position position="279"/>
    </location>
    <ligand>
        <name>acetyl-CoA</name>
        <dbReference type="ChEBI" id="CHEBI:57288"/>
    </ligand>
</feature>
<evidence type="ECO:0000256" key="12">
    <source>
        <dbReference type="PIRSR" id="PIRSR038084-1"/>
    </source>
</evidence>
<comment type="subcellular location">
    <subcellularLocation>
        <location evidence="11">Cytoplasm</location>
    </subcellularLocation>
    <subcellularLocation>
        <location evidence="1 11">Nucleus</location>
    </subcellularLocation>
</comment>